<sequence length="123" mass="13927">MLYENKKQETTEIEAARRRHSLAIDEAVARRRRQLDDLESLWKHVAEKGTEVEDQPDSPRPAGDAGVRLARLATGSVDWKVVLPSDWATLGRFFPPARTNHNRALAISRPIRPKIGPPLKRDS</sequence>
<gene>
    <name evidence="1" type="ORF">AAG570_013544</name>
</gene>
<dbReference type="Proteomes" id="UP001558652">
    <property type="component" value="Unassembled WGS sequence"/>
</dbReference>
<keyword evidence="2" id="KW-1185">Reference proteome</keyword>
<proteinExistence type="predicted"/>
<reference evidence="1 2" key="1">
    <citation type="submission" date="2024-07" db="EMBL/GenBank/DDBJ databases">
        <title>Chromosome-level genome assembly of the water stick insect Ranatra chinensis (Heteroptera: Nepidae).</title>
        <authorList>
            <person name="Liu X."/>
        </authorList>
    </citation>
    <scope>NUCLEOTIDE SEQUENCE [LARGE SCALE GENOMIC DNA]</scope>
    <source>
        <strain evidence="1">Cailab_2021Rc</strain>
        <tissue evidence="1">Muscle</tissue>
    </source>
</reference>
<comment type="caution">
    <text evidence="1">The sequence shown here is derived from an EMBL/GenBank/DDBJ whole genome shotgun (WGS) entry which is preliminary data.</text>
</comment>
<protein>
    <submittedName>
        <fullName evidence="1">Uncharacterized protein</fullName>
    </submittedName>
</protein>
<organism evidence="1 2">
    <name type="scientific">Ranatra chinensis</name>
    <dbReference type="NCBI Taxonomy" id="642074"/>
    <lineage>
        <taxon>Eukaryota</taxon>
        <taxon>Metazoa</taxon>
        <taxon>Ecdysozoa</taxon>
        <taxon>Arthropoda</taxon>
        <taxon>Hexapoda</taxon>
        <taxon>Insecta</taxon>
        <taxon>Pterygota</taxon>
        <taxon>Neoptera</taxon>
        <taxon>Paraneoptera</taxon>
        <taxon>Hemiptera</taxon>
        <taxon>Heteroptera</taxon>
        <taxon>Panheteroptera</taxon>
        <taxon>Nepomorpha</taxon>
        <taxon>Nepidae</taxon>
        <taxon>Ranatrinae</taxon>
        <taxon>Ranatra</taxon>
    </lineage>
</organism>
<dbReference type="AlphaFoldDB" id="A0ABD0YP56"/>
<evidence type="ECO:0000313" key="2">
    <source>
        <dbReference type="Proteomes" id="UP001558652"/>
    </source>
</evidence>
<name>A0ABD0YP56_9HEMI</name>
<accession>A0ABD0YP56</accession>
<evidence type="ECO:0000313" key="1">
    <source>
        <dbReference type="EMBL" id="KAL1129012.1"/>
    </source>
</evidence>
<dbReference type="EMBL" id="JBFDAA010000009">
    <property type="protein sequence ID" value="KAL1129012.1"/>
    <property type="molecule type" value="Genomic_DNA"/>
</dbReference>